<dbReference type="EMBL" id="QLUW01000001">
    <property type="protein sequence ID" value="RAP77286.1"/>
    <property type="molecule type" value="Genomic_DNA"/>
</dbReference>
<organism evidence="2 3">
    <name type="scientific">Paenibacillus montanisoli</name>
    <dbReference type="NCBI Taxonomy" id="2081970"/>
    <lineage>
        <taxon>Bacteria</taxon>
        <taxon>Bacillati</taxon>
        <taxon>Bacillota</taxon>
        <taxon>Bacilli</taxon>
        <taxon>Bacillales</taxon>
        <taxon>Paenibacillaceae</taxon>
        <taxon>Paenibacillus</taxon>
    </lineage>
</organism>
<evidence type="ECO:0000256" key="1">
    <source>
        <dbReference type="SAM" id="Phobius"/>
    </source>
</evidence>
<gene>
    <name evidence="2" type="ORF">DL346_01965</name>
</gene>
<evidence type="ECO:0000313" key="2">
    <source>
        <dbReference type="EMBL" id="RAP77286.1"/>
    </source>
</evidence>
<accession>A0A328UB64</accession>
<dbReference type="Proteomes" id="UP000249260">
    <property type="component" value="Unassembled WGS sequence"/>
</dbReference>
<proteinExistence type="predicted"/>
<keyword evidence="3" id="KW-1185">Reference proteome</keyword>
<dbReference type="AlphaFoldDB" id="A0A328UB64"/>
<dbReference type="RefSeq" id="WP_112880411.1">
    <property type="nucleotide sequence ID" value="NZ_QLUW01000001.1"/>
</dbReference>
<dbReference type="OrthoDB" id="2641858at2"/>
<comment type="caution">
    <text evidence="2">The sequence shown here is derived from an EMBL/GenBank/DDBJ whole genome shotgun (WGS) entry which is preliminary data.</text>
</comment>
<reference evidence="2 3" key="1">
    <citation type="submission" date="2018-06" db="EMBL/GenBank/DDBJ databases">
        <title>Paenibacillus montanisoli sp. nov., isolated from mountain area soil.</title>
        <authorList>
            <person name="Wu M."/>
        </authorList>
    </citation>
    <scope>NUCLEOTIDE SEQUENCE [LARGE SCALE GENOMIC DNA]</scope>
    <source>
        <strain evidence="2 3">RA17</strain>
    </source>
</reference>
<protein>
    <submittedName>
        <fullName evidence="2">Uncharacterized protein</fullName>
    </submittedName>
</protein>
<keyword evidence="1" id="KW-0812">Transmembrane</keyword>
<keyword evidence="1" id="KW-1133">Transmembrane helix</keyword>
<feature type="transmembrane region" description="Helical" evidence="1">
    <location>
        <begin position="6"/>
        <end position="22"/>
    </location>
</feature>
<feature type="transmembrane region" description="Helical" evidence="1">
    <location>
        <begin position="34"/>
        <end position="52"/>
    </location>
</feature>
<name>A0A328UB64_9BACL</name>
<keyword evidence="1" id="KW-0472">Membrane</keyword>
<evidence type="ECO:0000313" key="3">
    <source>
        <dbReference type="Proteomes" id="UP000249260"/>
    </source>
</evidence>
<sequence length="79" mass="9179">MVERSIVFAVAYGLVILHDWIFIKSNMGKKERGVRYALLLIAIYMGFDYVTASDFYDLYDFVEFFLREPGTAIVNILTK</sequence>